<dbReference type="EMBL" id="JAFREP010000014">
    <property type="protein sequence ID" value="MBO1319899.1"/>
    <property type="molecule type" value="Genomic_DNA"/>
</dbReference>
<keyword evidence="3" id="KW-1185">Reference proteome</keyword>
<evidence type="ECO:0000313" key="3">
    <source>
        <dbReference type="Proteomes" id="UP000664417"/>
    </source>
</evidence>
<name>A0A8J7Q9H7_9BACT</name>
<dbReference type="AlphaFoldDB" id="A0A8J7Q9H7"/>
<dbReference type="Proteomes" id="UP000664417">
    <property type="component" value="Unassembled WGS sequence"/>
</dbReference>
<keyword evidence="1" id="KW-0732">Signal</keyword>
<protein>
    <submittedName>
        <fullName evidence="2">Uncharacterized protein</fullName>
    </submittedName>
</protein>
<accession>A0A8J7Q9H7</accession>
<proteinExistence type="predicted"/>
<dbReference type="RefSeq" id="WP_207859850.1">
    <property type="nucleotide sequence ID" value="NZ_JAFREP010000014.1"/>
</dbReference>
<reference evidence="2" key="1">
    <citation type="submission" date="2021-03" db="EMBL/GenBank/DDBJ databases">
        <authorList>
            <person name="Wang G."/>
        </authorList>
    </citation>
    <scope>NUCLEOTIDE SEQUENCE</scope>
    <source>
        <strain evidence="2">KCTC 12899</strain>
    </source>
</reference>
<evidence type="ECO:0000256" key="1">
    <source>
        <dbReference type="SAM" id="SignalP"/>
    </source>
</evidence>
<feature type="signal peptide" evidence="1">
    <location>
        <begin position="1"/>
        <end position="20"/>
    </location>
</feature>
<organism evidence="2 3">
    <name type="scientific">Acanthopleuribacter pedis</name>
    <dbReference type="NCBI Taxonomy" id="442870"/>
    <lineage>
        <taxon>Bacteria</taxon>
        <taxon>Pseudomonadati</taxon>
        <taxon>Acidobacteriota</taxon>
        <taxon>Holophagae</taxon>
        <taxon>Acanthopleuribacterales</taxon>
        <taxon>Acanthopleuribacteraceae</taxon>
        <taxon>Acanthopleuribacter</taxon>
    </lineage>
</organism>
<sequence>MVVRRLWILLLLLGSFPTLAVDDPIMITHIPHPSGAFRADILLENRASESRLLEMTVYDALGADLGTTTQMVPANQVLLLDSASLHENGTAAYAVLTPDAPLEMGITYSNAATPNAVAYQPALSRPAKIWRFNQADAAQLFEGLVFVNPECGAINLTLHQTQRDGTPILSEPLALEETSKKLVLVLSTYLDNHPGSVITIESSDLLYATALRGDHNGGTQFLGTNHLRTLDPWQEARERMVKSRARWQASGLTDSYTYVLDATCSCPEAAVLPARIAVRYGQIVSATDMSTGEALDPRTFGDLLTVDDVFNRAAAALDGSYTDILLEYDDDLGYPTLIGLNPKRCLIDDETNYTISELEGLR</sequence>
<dbReference type="Pfam" id="PF19671">
    <property type="entry name" value="DUF6174"/>
    <property type="match status" value="1"/>
</dbReference>
<evidence type="ECO:0000313" key="2">
    <source>
        <dbReference type="EMBL" id="MBO1319899.1"/>
    </source>
</evidence>
<gene>
    <name evidence="2" type="ORF">J3U88_15590</name>
</gene>
<comment type="caution">
    <text evidence="2">The sequence shown here is derived from an EMBL/GenBank/DDBJ whole genome shotgun (WGS) entry which is preliminary data.</text>
</comment>
<dbReference type="InterPro" id="IPR046172">
    <property type="entry name" value="DUF6174"/>
</dbReference>
<feature type="chain" id="PRO_5035258883" evidence="1">
    <location>
        <begin position="21"/>
        <end position="362"/>
    </location>
</feature>